<dbReference type="AlphaFoldDB" id="A0A1U8LB85"/>
<dbReference type="Pfam" id="PF04618">
    <property type="entry name" value="HD-ZIP_N"/>
    <property type="match status" value="1"/>
</dbReference>
<keyword evidence="3" id="KW-0805">Transcription regulation</keyword>
<evidence type="ECO:0000256" key="9">
    <source>
        <dbReference type="RuleBase" id="RU000682"/>
    </source>
</evidence>
<organism evidence="13 14">
    <name type="scientific">Gossypium hirsutum</name>
    <name type="common">Upland cotton</name>
    <name type="synonym">Gossypium mexicanum</name>
    <dbReference type="NCBI Taxonomy" id="3635"/>
    <lineage>
        <taxon>Eukaryota</taxon>
        <taxon>Viridiplantae</taxon>
        <taxon>Streptophyta</taxon>
        <taxon>Embryophyta</taxon>
        <taxon>Tracheophyta</taxon>
        <taxon>Spermatophyta</taxon>
        <taxon>Magnoliopsida</taxon>
        <taxon>eudicotyledons</taxon>
        <taxon>Gunneridae</taxon>
        <taxon>Pentapetalae</taxon>
        <taxon>rosids</taxon>
        <taxon>malvids</taxon>
        <taxon>Malvales</taxon>
        <taxon>Malvaceae</taxon>
        <taxon>Malvoideae</taxon>
        <taxon>Gossypium</taxon>
    </lineage>
</organism>
<keyword evidence="4 8" id="KW-0238">DNA-binding</keyword>
<feature type="coiled-coil region" evidence="10">
    <location>
        <begin position="275"/>
        <end position="305"/>
    </location>
</feature>
<feature type="domain" description="Homeobox" evidence="12">
    <location>
        <begin position="209"/>
        <end position="269"/>
    </location>
</feature>
<dbReference type="SMR" id="A0A1U8LB85"/>
<evidence type="ECO:0000313" key="13">
    <source>
        <dbReference type="Proteomes" id="UP000818029"/>
    </source>
</evidence>
<gene>
    <name evidence="14" type="primary">LOC107924456</name>
</gene>
<dbReference type="InterPro" id="IPR006712">
    <property type="entry name" value="HD-ZIP_N"/>
</dbReference>
<keyword evidence="10" id="KW-0175">Coiled coil</keyword>
<dbReference type="GO" id="GO:0000981">
    <property type="term" value="F:DNA-binding transcription factor activity, RNA polymerase II-specific"/>
    <property type="evidence" value="ECO:0007669"/>
    <property type="project" value="InterPro"/>
</dbReference>
<feature type="compositionally biased region" description="Basic and acidic residues" evidence="11">
    <location>
        <begin position="179"/>
        <end position="194"/>
    </location>
</feature>
<evidence type="ECO:0000256" key="7">
    <source>
        <dbReference type="ARBA" id="ARBA00023242"/>
    </source>
</evidence>
<accession>A0A1U8LB85</accession>
<dbReference type="SUPFAM" id="SSF46689">
    <property type="entry name" value="Homeodomain-like"/>
    <property type="match status" value="1"/>
</dbReference>
<dbReference type="InterPro" id="IPR017970">
    <property type="entry name" value="Homeobox_CS"/>
</dbReference>
<dbReference type="InterPro" id="IPR001356">
    <property type="entry name" value="HD"/>
</dbReference>
<dbReference type="GO" id="GO:0043565">
    <property type="term" value="F:sequence-specific DNA binding"/>
    <property type="evidence" value="ECO:0007669"/>
    <property type="project" value="InterPro"/>
</dbReference>
<dbReference type="KEGG" id="ghi:107924456"/>
<evidence type="ECO:0000313" key="14">
    <source>
        <dbReference type="RefSeq" id="XP_016710404.2"/>
    </source>
</evidence>
<evidence type="ECO:0000256" key="10">
    <source>
        <dbReference type="SAM" id="Coils"/>
    </source>
</evidence>
<dbReference type="CDD" id="cd00086">
    <property type="entry name" value="homeodomain"/>
    <property type="match status" value="1"/>
</dbReference>
<dbReference type="PROSITE" id="PS00027">
    <property type="entry name" value="HOMEOBOX_1"/>
    <property type="match status" value="1"/>
</dbReference>
<dbReference type="SMART" id="SM00389">
    <property type="entry name" value="HOX"/>
    <property type="match status" value="1"/>
</dbReference>
<evidence type="ECO:0000256" key="1">
    <source>
        <dbReference type="ARBA" id="ARBA00004123"/>
    </source>
</evidence>
<keyword evidence="5 8" id="KW-0371">Homeobox</keyword>
<dbReference type="PROSITE" id="PS50071">
    <property type="entry name" value="HOMEOBOX_2"/>
    <property type="match status" value="1"/>
</dbReference>
<evidence type="ECO:0000259" key="12">
    <source>
        <dbReference type="PROSITE" id="PS50071"/>
    </source>
</evidence>
<evidence type="ECO:0000256" key="2">
    <source>
        <dbReference type="ARBA" id="ARBA00006074"/>
    </source>
</evidence>
<proteinExistence type="inferred from homology"/>
<evidence type="ECO:0000256" key="3">
    <source>
        <dbReference type="ARBA" id="ARBA00023015"/>
    </source>
</evidence>
<sequence>MIEPIASSVLSLYISPTLSLSHCTKSKKAAKAQAIFYPFFSSALLFLRNQTHKEENPERKRKKQRTSIGSALGKVEVFKTKKGEMGDKDDGLGLSLSLGCAQNQPSLKLNLMPLALPSMQNLQQRNIWNELFQSSDGQLETRSVAGGIDVNQAPALAECEEDGVSSPNSTVSSIGGKRNGRDPVCDETEAERPSCSRSSDDEDGGGAGDDASRKKLRLSKEQSLVLEETFKEHSTLNPKQKLALAMQLNLRPRQVEVWFQNRRARTRLKQTEVDCEYLKRCCDNLTEENRRLQKEVQELRALKLSPQLYTHINPPTTLTMCPSCERVAVASSSSSSLAASSAPNSKHQRPVPASSWAALPLPVTHRPFNAPASRP</sequence>
<dbReference type="PANTHER" id="PTHR45714:SF11">
    <property type="entry name" value="HOMEOBOX-LEUCINE ZIPPER PROTEIN HAT3"/>
    <property type="match status" value="1"/>
</dbReference>
<dbReference type="SMART" id="SM00340">
    <property type="entry name" value="HALZ"/>
    <property type="match status" value="1"/>
</dbReference>
<keyword evidence="7 8" id="KW-0539">Nucleus</keyword>
<keyword evidence="13" id="KW-1185">Reference proteome</keyword>
<comment type="subcellular location">
    <subcellularLocation>
        <location evidence="1 8 9">Nucleus</location>
    </subcellularLocation>
</comment>
<dbReference type="GO" id="GO:0005634">
    <property type="term" value="C:nucleus"/>
    <property type="evidence" value="ECO:0007669"/>
    <property type="project" value="UniProtKB-SubCell"/>
</dbReference>
<dbReference type="Pfam" id="PF00046">
    <property type="entry name" value="Homeodomain"/>
    <property type="match status" value="1"/>
</dbReference>
<dbReference type="Proteomes" id="UP000818029">
    <property type="component" value="Chromosome D11"/>
</dbReference>
<dbReference type="InterPro" id="IPR009057">
    <property type="entry name" value="Homeodomain-like_sf"/>
</dbReference>
<name>A0A1U8LB85_GOSHI</name>
<dbReference type="RefSeq" id="XP_016710404.2">
    <property type="nucleotide sequence ID" value="XM_016854915.2"/>
</dbReference>
<dbReference type="InterPro" id="IPR003106">
    <property type="entry name" value="Leu_zip_homeo"/>
</dbReference>
<dbReference type="PaxDb" id="3635-A0A1U8LB85"/>
<protein>
    <submittedName>
        <fullName evidence="14">Homeobox-leucine zipper protein HAT3</fullName>
    </submittedName>
</protein>
<dbReference type="Gene3D" id="1.10.10.60">
    <property type="entry name" value="Homeodomain-like"/>
    <property type="match status" value="1"/>
</dbReference>
<evidence type="ECO:0000256" key="11">
    <source>
        <dbReference type="SAM" id="MobiDB-lite"/>
    </source>
</evidence>
<keyword evidence="6" id="KW-0804">Transcription</keyword>
<evidence type="ECO:0000256" key="8">
    <source>
        <dbReference type="PROSITE-ProRule" id="PRU00108"/>
    </source>
</evidence>
<feature type="DNA-binding region" description="Homeobox" evidence="8">
    <location>
        <begin position="211"/>
        <end position="270"/>
    </location>
</feature>
<dbReference type="InterPro" id="IPR050762">
    <property type="entry name" value="HD-ZIP_Homeobox_LZ_Class_II"/>
</dbReference>
<feature type="region of interest" description="Disordered" evidence="11">
    <location>
        <begin position="158"/>
        <end position="215"/>
    </location>
</feature>
<feature type="region of interest" description="Disordered" evidence="11">
    <location>
        <begin position="335"/>
        <end position="356"/>
    </location>
</feature>
<evidence type="ECO:0000256" key="6">
    <source>
        <dbReference type="ARBA" id="ARBA00023163"/>
    </source>
</evidence>
<dbReference type="PANTHER" id="PTHR45714">
    <property type="entry name" value="HOMEOBOX-LEUCINE ZIPPER PROTEIN HAT14"/>
    <property type="match status" value="1"/>
</dbReference>
<reference evidence="13" key="1">
    <citation type="journal article" date="2020" name="Nat. Genet.">
        <title>Genomic diversifications of five Gossypium allopolyploid species and their impact on cotton improvement.</title>
        <authorList>
            <person name="Chen Z.J."/>
            <person name="Sreedasyam A."/>
            <person name="Ando A."/>
            <person name="Song Q."/>
            <person name="De Santiago L.M."/>
            <person name="Hulse-Kemp A.M."/>
            <person name="Ding M."/>
            <person name="Ye W."/>
            <person name="Kirkbride R.C."/>
            <person name="Jenkins J."/>
            <person name="Plott C."/>
            <person name="Lovell J."/>
            <person name="Lin Y.M."/>
            <person name="Vaughn R."/>
            <person name="Liu B."/>
            <person name="Simpson S."/>
            <person name="Scheffler B.E."/>
            <person name="Wen L."/>
            <person name="Saski C.A."/>
            <person name="Grover C.E."/>
            <person name="Hu G."/>
            <person name="Conover J.L."/>
            <person name="Carlson J.W."/>
            <person name="Shu S."/>
            <person name="Boston L.B."/>
            <person name="Williams M."/>
            <person name="Peterson D.G."/>
            <person name="McGee K."/>
            <person name="Jones D.C."/>
            <person name="Wendel J.F."/>
            <person name="Stelly D.M."/>
            <person name="Grimwood J."/>
            <person name="Schmutz J."/>
        </authorList>
    </citation>
    <scope>NUCLEOTIDE SEQUENCE [LARGE SCALE GENOMIC DNA]</scope>
    <source>
        <strain evidence="13">cv. TM-1</strain>
    </source>
</reference>
<comment type="similarity">
    <text evidence="2">Belongs to the HD-ZIP homeobox family. Class II subfamily.</text>
</comment>
<evidence type="ECO:0000256" key="4">
    <source>
        <dbReference type="ARBA" id="ARBA00023125"/>
    </source>
</evidence>
<evidence type="ECO:0000256" key="5">
    <source>
        <dbReference type="ARBA" id="ARBA00023155"/>
    </source>
</evidence>
<dbReference type="Pfam" id="PF02183">
    <property type="entry name" value="HALZ"/>
    <property type="match status" value="1"/>
</dbReference>
<reference evidence="14" key="2">
    <citation type="submission" date="2025-08" db="UniProtKB">
        <authorList>
            <consortium name="RefSeq"/>
        </authorList>
    </citation>
    <scope>IDENTIFICATION</scope>
</reference>
<dbReference type="GeneID" id="107924456"/>